<dbReference type="SUPFAM" id="SSF75304">
    <property type="entry name" value="Amidase signature (AS) enzymes"/>
    <property type="match status" value="1"/>
</dbReference>
<comment type="caution">
    <text evidence="2">The sequence shown here is derived from an EMBL/GenBank/DDBJ whole genome shotgun (WGS) entry which is preliminary data.</text>
</comment>
<organism evidence="2 3">
    <name type="scientific">Rhododendron simsii</name>
    <name type="common">Sims's rhododendron</name>
    <dbReference type="NCBI Taxonomy" id="118357"/>
    <lineage>
        <taxon>Eukaryota</taxon>
        <taxon>Viridiplantae</taxon>
        <taxon>Streptophyta</taxon>
        <taxon>Embryophyta</taxon>
        <taxon>Tracheophyta</taxon>
        <taxon>Spermatophyta</taxon>
        <taxon>Magnoliopsida</taxon>
        <taxon>eudicotyledons</taxon>
        <taxon>Gunneridae</taxon>
        <taxon>Pentapetalae</taxon>
        <taxon>asterids</taxon>
        <taxon>Ericales</taxon>
        <taxon>Ericaceae</taxon>
        <taxon>Ericoideae</taxon>
        <taxon>Rhodoreae</taxon>
        <taxon>Rhododendron</taxon>
    </lineage>
</organism>
<protein>
    <recommendedName>
        <fullName evidence="1">Amidase domain-containing protein</fullName>
    </recommendedName>
</protein>
<name>A0A834GWI7_RHOSS</name>
<dbReference type="InterPro" id="IPR000120">
    <property type="entry name" value="Amidase"/>
</dbReference>
<dbReference type="PANTHER" id="PTHR11895">
    <property type="entry name" value="TRANSAMIDASE"/>
    <property type="match status" value="1"/>
</dbReference>
<dbReference type="PANTHER" id="PTHR11895:SF7">
    <property type="entry name" value="GLUTAMYL-TRNA(GLN) AMIDOTRANSFERASE SUBUNIT A, MITOCHONDRIAL"/>
    <property type="match status" value="1"/>
</dbReference>
<dbReference type="Proteomes" id="UP000626092">
    <property type="component" value="Unassembled WGS sequence"/>
</dbReference>
<proteinExistence type="predicted"/>
<dbReference type="AlphaFoldDB" id="A0A834GWI7"/>
<reference evidence="2" key="1">
    <citation type="submission" date="2019-11" db="EMBL/GenBank/DDBJ databases">
        <authorList>
            <person name="Liu Y."/>
            <person name="Hou J."/>
            <person name="Li T.-Q."/>
            <person name="Guan C.-H."/>
            <person name="Wu X."/>
            <person name="Wu H.-Z."/>
            <person name="Ling F."/>
            <person name="Zhang R."/>
            <person name="Shi X.-G."/>
            <person name="Ren J.-P."/>
            <person name="Chen E.-F."/>
            <person name="Sun J.-M."/>
        </authorList>
    </citation>
    <scope>NUCLEOTIDE SEQUENCE</scope>
    <source>
        <strain evidence="2">Adult_tree_wgs_1</strain>
        <tissue evidence="2">Leaves</tissue>
    </source>
</reference>
<dbReference type="OrthoDB" id="1746787at2759"/>
<evidence type="ECO:0000259" key="1">
    <source>
        <dbReference type="Pfam" id="PF01425"/>
    </source>
</evidence>
<dbReference type="Gene3D" id="3.90.1300.10">
    <property type="entry name" value="Amidase signature (AS) domain"/>
    <property type="match status" value="1"/>
</dbReference>
<evidence type="ECO:0000313" key="2">
    <source>
        <dbReference type="EMBL" id="KAF7142456.1"/>
    </source>
</evidence>
<sequence>MVAIVGKIAHRDGGRWTVIPLPRTPSSLSFSSLAFLRRTEPQLHGFLHVSDAIAMLREAAKIDWKIERNEEVGPSAGVVVAVKDNICTADMRTTAGSRVLEGYQPPFDATAMRKLRGSGSIWKGQGCSKKIVRECKICTDEDEEHEMETPCAYNGTLKIVCFLLILG</sequence>
<gene>
    <name evidence="2" type="ORF">RHSIM_Rhsim05G0097400</name>
</gene>
<dbReference type="Pfam" id="PF01425">
    <property type="entry name" value="Amidase"/>
    <property type="match status" value="1"/>
</dbReference>
<dbReference type="EMBL" id="WJXA01000005">
    <property type="protein sequence ID" value="KAF7142456.1"/>
    <property type="molecule type" value="Genomic_DNA"/>
</dbReference>
<dbReference type="InterPro" id="IPR023631">
    <property type="entry name" value="Amidase_dom"/>
</dbReference>
<feature type="domain" description="Amidase" evidence="1">
    <location>
        <begin position="39"/>
        <end position="125"/>
    </location>
</feature>
<keyword evidence="3" id="KW-1185">Reference proteome</keyword>
<accession>A0A834GWI7</accession>
<dbReference type="GO" id="GO:0050567">
    <property type="term" value="F:glutaminyl-tRNA synthase (glutamine-hydrolyzing) activity"/>
    <property type="evidence" value="ECO:0007669"/>
    <property type="project" value="TreeGrafter"/>
</dbReference>
<dbReference type="InterPro" id="IPR036928">
    <property type="entry name" value="AS_sf"/>
</dbReference>
<evidence type="ECO:0000313" key="3">
    <source>
        <dbReference type="Proteomes" id="UP000626092"/>
    </source>
</evidence>